<dbReference type="EMBL" id="UINC01003147">
    <property type="protein sequence ID" value="SVA03747.1"/>
    <property type="molecule type" value="Genomic_DNA"/>
</dbReference>
<reference evidence="2" key="1">
    <citation type="submission" date="2018-05" db="EMBL/GenBank/DDBJ databases">
        <authorList>
            <person name="Lanie J.A."/>
            <person name="Ng W.-L."/>
            <person name="Kazmierczak K.M."/>
            <person name="Andrzejewski T.M."/>
            <person name="Davidsen T.M."/>
            <person name="Wayne K.J."/>
            <person name="Tettelin H."/>
            <person name="Glass J.I."/>
            <person name="Rusch D."/>
            <person name="Podicherti R."/>
            <person name="Tsui H.-C.T."/>
            <person name="Winkler M.E."/>
        </authorList>
    </citation>
    <scope>NUCLEOTIDE SEQUENCE</scope>
</reference>
<keyword evidence="1" id="KW-1133">Transmembrane helix</keyword>
<sequence length="50" mass="5726">MKSVERGITFLYTGIFLFLFSFNPYEYREDSKLFNPAIKPFYHGAASGGP</sequence>
<accession>A0A381SMY8</accession>
<protein>
    <submittedName>
        <fullName evidence="2">Uncharacterized protein</fullName>
    </submittedName>
</protein>
<evidence type="ECO:0000256" key="1">
    <source>
        <dbReference type="SAM" id="Phobius"/>
    </source>
</evidence>
<feature type="transmembrane region" description="Helical" evidence="1">
    <location>
        <begin position="7"/>
        <end position="25"/>
    </location>
</feature>
<evidence type="ECO:0000313" key="2">
    <source>
        <dbReference type="EMBL" id="SVA03747.1"/>
    </source>
</evidence>
<dbReference type="AlphaFoldDB" id="A0A381SMY8"/>
<name>A0A381SMY8_9ZZZZ</name>
<keyword evidence="1" id="KW-0812">Transmembrane</keyword>
<proteinExistence type="predicted"/>
<keyword evidence="1" id="KW-0472">Membrane</keyword>
<gene>
    <name evidence="2" type="ORF">METZ01_LOCUS56601</name>
</gene>
<organism evidence="2">
    <name type="scientific">marine metagenome</name>
    <dbReference type="NCBI Taxonomy" id="408172"/>
    <lineage>
        <taxon>unclassified sequences</taxon>
        <taxon>metagenomes</taxon>
        <taxon>ecological metagenomes</taxon>
    </lineage>
</organism>